<dbReference type="CDD" id="cd06582">
    <property type="entry name" value="TM_PBP1_LivH_like"/>
    <property type="match status" value="1"/>
</dbReference>
<evidence type="ECO:0000313" key="11">
    <source>
        <dbReference type="Proteomes" id="UP001058860"/>
    </source>
</evidence>
<organism evidence="10 11">
    <name type="scientific">Svornostia abyssi</name>
    <dbReference type="NCBI Taxonomy" id="2898438"/>
    <lineage>
        <taxon>Bacteria</taxon>
        <taxon>Bacillati</taxon>
        <taxon>Actinomycetota</taxon>
        <taxon>Thermoleophilia</taxon>
        <taxon>Solirubrobacterales</taxon>
        <taxon>Baekduiaceae</taxon>
        <taxon>Svornostia</taxon>
    </lineage>
</organism>
<keyword evidence="4 9" id="KW-0812">Transmembrane</keyword>
<keyword evidence="7 9" id="KW-0472">Membrane</keyword>
<sequence length="296" mass="31286">MEAILNQLFAGVSYGSILLLIALGLTFTFGQMGVINMAHGEFIMFGAYTTYVLQEVLGKDQITYAFLLSLPIALVVAGAMGLLLEITLIKRLYGRPLDTLLVTWGVALVLQQLARDIFGANNVEVVSPSWLDGGITIAGVDMAYNRLFIIGLSLAITAAAWVVVGKLKQGRRMRAVMQNRQLAGASGINTPSVDRRTFFLGSGLAGVAGVAITQLGSVGPNLGTNYIIDAFLVVIVGGLGHLRGAVIAALSLGILNSLAEYWSSASLGKVIVFLAIVVFLQFRPEGIVASESRGLA</sequence>
<dbReference type="EMBL" id="CP088295">
    <property type="protein sequence ID" value="UUY06188.1"/>
    <property type="molecule type" value="Genomic_DNA"/>
</dbReference>
<evidence type="ECO:0000256" key="8">
    <source>
        <dbReference type="ARBA" id="ARBA00037998"/>
    </source>
</evidence>
<keyword evidence="3" id="KW-1003">Cell membrane</keyword>
<feature type="transmembrane region" description="Helical" evidence="9">
    <location>
        <begin position="96"/>
        <end position="114"/>
    </location>
</feature>
<keyword evidence="5" id="KW-0029">Amino-acid transport</keyword>
<dbReference type="InterPro" id="IPR001851">
    <property type="entry name" value="ABC_transp_permease"/>
</dbReference>
<dbReference type="Pfam" id="PF02653">
    <property type="entry name" value="BPD_transp_2"/>
    <property type="match status" value="1"/>
</dbReference>
<gene>
    <name evidence="10" type="primary">urtB</name>
    <name evidence="10" type="ORF">LRS13_11950</name>
</gene>
<feature type="transmembrane region" description="Helical" evidence="9">
    <location>
        <begin position="147"/>
        <end position="164"/>
    </location>
</feature>
<dbReference type="InterPro" id="IPR052157">
    <property type="entry name" value="BCAA_transport_permease"/>
</dbReference>
<feature type="transmembrane region" description="Helical" evidence="9">
    <location>
        <begin position="230"/>
        <end position="254"/>
    </location>
</feature>
<feature type="transmembrane region" description="Helical" evidence="9">
    <location>
        <begin position="12"/>
        <end position="35"/>
    </location>
</feature>
<keyword evidence="6 9" id="KW-1133">Transmembrane helix</keyword>
<evidence type="ECO:0000256" key="9">
    <source>
        <dbReference type="SAM" id="Phobius"/>
    </source>
</evidence>
<dbReference type="NCBIfam" id="TIGR03409">
    <property type="entry name" value="urea_trans_UrtB"/>
    <property type="match status" value="1"/>
</dbReference>
<dbReference type="InterPro" id="IPR017779">
    <property type="entry name" value="ABC_UrtB_bac"/>
</dbReference>
<evidence type="ECO:0000313" key="10">
    <source>
        <dbReference type="EMBL" id="UUY06188.1"/>
    </source>
</evidence>
<evidence type="ECO:0000256" key="2">
    <source>
        <dbReference type="ARBA" id="ARBA00022448"/>
    </source>
</evidence>
<keyword evidence="11" id="KW-1185">Reference proteome</keyword>
<comment type="subcellular location">
    <subcellularLocation>
        <location evidence="1">Cell membrane</location>
        <topology evidence="1">Multi-pass membrane protein</topology>
    </subcellularLocation>
</comment>
<evidence type="ECO:0000256" key="5">
    <source>
        <dbReference type="ARBA" id="ARBA00022970"/>
    </source>
</evidence>
<evidence type="ECO:0000256" key="3">
    <source>
        <dbReference type="ARBA" id="ARBA00022475"/>
    </source>
</evidence>
<dbReference type="RefSeq" id="WP_353866615.1">
    <property type="nucleotide sequence ID" value="NZ_CP088295.1"/>
</dbReference>
<evidence type="ECO:0000256" key="1">
    <source>
        <dbReference type="ARBA" id="ARBA00004651"/>
    </source>
</evidence>
<feature type="transmembrane region" description="Helical" evidence="9">
    <location>
        <begin position="198"/>
        <end position="218"/>
    </location>
</feature>
<evidence type="ECO:0000256" key="6">
    <source>
        <dbReference type="ARBA" id="ARBA00022989"/>
    </source>
</evidence>
<dbReference type="Proteomes" id="UP001058860">
    <property type="component" value="Chromosome"/>
</dbReference>
<evidence type="ECO:0000256" key="4">
    <source>
        <dbReference type="ARBA" id="ARBA00022692"/>
    </source>
</evidence>
<feature type="transmembrane region" description="Helical" evidence="9">
    <location>
        <begin position="62"/>
        <end position="84"/>
    </location>
</feature>
<accession>A0ABY5PN96</accession>
<evidence type="ECO:0000256" key="7">
    <source>
        <dbReference type="ARBA" id="ARBA00023136"/>
    </source>
</evidence>
<dbReference type="PANTHER" id="PTHR11795:SF447">
    <property type="entry name" value="ABC TRANSPORTER PERMEASE PROTEIN"/>
    <property type="match status" value="1"/>
</dbReference>
<comment type="similarity">
    <text evidence="8">Belongs to the binding-protein-dependent transport system permease family. LivHM subfamily.</text>
</comment>
<proteinExistence type="inferred from homology"/>
<keyword evidence="2" id="KW-0813">Transport</keyword>
<feature type="transmembrane region" description="Helical" evidence="9">
    <location>
        <begin position="261"/>
        <end position="282"/>
    </location>
</feature>
<reference evidence="11" key="1">
    <citation type="submission" date="2021-11" db="EMBL/GenBank/DDBJ databases">
        <title>Cultivation dependent microbiological survey of springs from the worlds oldest radium mine currently devoted to the extraction of radon-saturated water.</title>
        <authorList>
            <person name="Kapinusova G."/>
            <person name="Smrhova T."/>
            <person name="Strejcek M."/>
            <person name="Suman J."/>
            <person name="Jani K."/>
            <person name="Pajer P."/>
            <person name="Uhlik O."/>
        </authorList>
    </citation>
    <scope>NUCLEOTIDE SEQUENCE [LARGE SCALE GENOMIC DNA]</scope>
    <source>
        <strain evidence="11">J379</strain>
    </source>
</reference>
<name>A0ABY5PN96_9ACTN</name>
<dbReference type="PANTHER" id="PTHR11795">
    <property type="entry name" value="BRANCHED-CHAIN AMINO ACID TRANSPORT SYSTEM PERMEASE PROTEIN LIVH"/>
    <property type="match status" value="1"/>
</dbReference>
<protein>
    <submittedName>
        <fullName evidence="10">Urea ABC transporter permease subunit UrtB</fullName>
    </submittedName>
</protein>